<dbReference type="Pfam" id="PF12937">
    <property type="entry name" value="F-box-like"/>
    <property type="match status" value="1"/>
</dbReference>
<feature type="domain" description="F-box" evidence="1">
    <location>
        <begin position="15"/>
        <end position="61"/>
    </location>
</feature>
<sequence>MLAIVPTISKGASSQMNLNYFPNEVLCVIFDYLPWKDRQRVSLVCRRWNSIINSDHYLRDQKLILYNYSKAKFFSGVGVDLLSRQRTIEFHSNAMLDTEELLDTIDRSFSSGTAEVRSLGLFLRSEHKLAFGLLVANIPKLQMLTELNISANEALANGLCIDSACLQKITISFYQNSLCRLNTPRLHTLHLTVRYRSEMELLKTVSAQLVELKVSFISKDHVAKLFDCDFGSLKVLDISLKNDKYISYSVSLVHRRPLDRRGTFAKTIVGLETLRIYDICNIFDIDFLQMFSYATSLKSLTINYFRLVGEVNDFINGFRQLHYLNLEGCQRTNETKMVDLLRLETLVLPYKQLSLFSVMPLNTLTTLYYNNTAKDQTHFIKQIAGAFTNLKFLCLQHFDNELNSNAFLNLNLLTKLRVLVIKNMSVSSRIFANCPTMPQLERLVTDTIVTEVSMLDVVPIRFPSLQTFVINNCFLYLIPKDSAKYYMTFEELRCQMPFCRISTNDSTIFTNNAKQR</sequence>
<keyword evidence="3" id="KW-1185">Reference proteome</keyword>
<dbReference type="VEuPathDB" id="VectorBase:AFAF013282"/>
<dbReference type="Proteomes" id="UP000075886">
    <property type="component" value="Unassembled WGS sequence"/>
</dbReference>
<accession>A0A182QMP4</accession>
<dbReference type="EnsemblMetazoa" id="AFAF013282-RA">
    <property type="protein sequence ID" value="AFAF013282-PA"/>
    <property type="gene ID" value="AFAF013282"/>
</dbReference>
<dbReference type="Gene3D" id="1.20.1280.50">
    <property type="match status" value="1"/>
</dbReference>
<dbReference type="EMBL" id="AXCN02001695">
    <property type="status" value="NOT_ANNOTATED_CDS"/>
    <property type="molecule type" value="Genomic_DNA"/>
</dbReference>
<dbReference type="SUPFAM" id="SSF81383">
    <property type="entry name" value="F-box domain"/>
    <property type="match status" value="1"/>
</dbReference>
<dbReference type="PROSITE" id="PS50181">
    <property type="entry name" value="FBOX"/>
    <property type="match status" value="1"/>
</dbReference>
<dbReference type="SUPFAM" id="SSF52047">
    <property type="entry name" value="RNI-like"/>
    <property type="match status" value="1"/>
</dbReference>
<dbReference type="InterPro" id="IPR036047">
    <property type="entry name" value="F-box-like_dom_sf"/>
</dbReference>
<dbReference type="Gene3D" id="3.80.10.10">
    <property type="entry name" value="Ribonuclease Inhibitor"/>
    <property type="match status" value="1"/>
</dbReference>
<dbReference type="InterPro" id="IPR032675">
    <property type="entry name" value="LRR_dom_sf"/>
</dbReference>
<dbReference type="CDD" id="cd09917">
    <property type="entry name" value="F-box_SF"/>
    <property type="match status" value="1"/>
</dbReference>
<organism evidence="2 3">
    <name type="scientific">Anopheles farauti</name>
    <dbReference type="NCBI Taxonomy" id="69004"/>
    <lineage>
        <taxon>Eukaryota</taxon>
        <taxon>Metazoa</taxon>
        <taxon>Ecdysozoa</taxon>
        <taxon>Arthropoda</taxon>
        <taxon>Hexapoda</taxon>
        <taxon>Insecta</taxon>
        <taxon>Pterygota</taxon>
        <taxon>Neoptera</taxon>
        <taxon>Endopterygota</taxon>
        <taxon>Diptera</taxon>
        <taxon>Nematocera</taxon>
        <taxon>Culicoidea</taxon>
        <taxon>Culicidae</taxon>
        <taxon>Anophelinae</taxon>
        <taxon>Anopheles</taxon>
    </lineage>
</organism>
<dbReference type="SMART" id="SM00256">
    <property type="entry name" value="FBOX"/>
    <property type="match status" value="1"/>
</dbReference>
<dbReference type="AlphaFoldDB" id="A0A182QMP4"/>
<evidence type="ECO:0000259" key="1">
    <source>
        <dbReference type="PROSITE" id="PS50181"/>
    </source>
</evidence>
<name>A0A182QMP4_9DIPT</name>
<reference evidence="3" key="1">
    <citation type="submission" date="2014-01" db="EMBL/GenBank/DDBJ databases">
        <title>The Genome Sequence of Anopheles farauti FAR1 (V2).</title>
        <authorList>
            <consortium name="The Broad Institute Genomics Platform"/>
            <person name="Neafsey D.E."/>
            <person name="Besansky N."/>
            <person name="Howell P."/>
            <person name="Walton C."/>
            <person name="Young S.K."/>
            <person name="Zeng Q."/>
            <person name="Gargeya S."/>
            <person name="Fitzgerald M."/>
            <person name="Haas B."/>
            <person name="Abouelleil A."/>
            <person name="Allen A.W."/>
            <person name="Alvarado L."/>
            <person name="Arachchi H.M."/>
            <person name="Berlin A.M."/>
            <person name="Chapman S.B."/>
            <person name="Gainer-Dewar J."/>
            <person name="Goldberg J."/>
            <person name="Griggs A."/>
            <person name="Gujja S."/>
            <person name="Hansen M."/>
            <person name="Howarth C."/>
            <person name="Imamovic A."/>
            <person name="Ireland A."/>
            <person name="Larimer J."/>
            <person name="McCowan C."/>
            <person name="Murphy C."/>
            <person name="Pearson M."/>
            <person name="Poon T.W."/>
            <person name="Priest M."/>
            <person name="Roberts A."/>
            <person name="Saif S."/>
            <person name="Shea T."/>
            <person name="Sisk P."/>
            <person name="Sykes S."/>
            <person name="Wortman J."/>
            <person name="Nusbaum C."/>
            <person name="Birren B."/>
        </authorList>
    </citation>
    <scope>NUCLEOTIDE SEQUENCE [LARGE SCALE GENOMIC DNA]</scope>
    <source>
        <strain evidence="3">FAR1</strain>
    </source>
</reference>
<dbReference type="InterPro" id="IPR001810">
    <property type="entry name" value="F-box_dom"/>
</dbReference>
<protein>
    <recommendedName>
        <fullName evidence="1">F-box domain-containing protein</fullName>
    </recommendedName>
</protein>
<proteinExistence type="predicted"/>
<evidence type="ECO:0000313" key="2">
    <source>
        <dbReference type="EnsemblMetazoa" id="AFAF013282-PA"/>
    </source>
</evidence>
<reference evidence="2" key="2">
    <citation type="submission" date="2020-05" db="UniProtKB">
        <authorList>
            <consortium name="EnsemblMetazoa"/>
        </authorList>
    </citation>
    <scope>IDENTIFICATION</scope>
    <source>
        <strain evidence="2">FAR1</strain>
    </source>
</reference>
<evidence type="ECO:0000313" key="3">
    <source>
        <dbReference type="Proteomes" id="UP000075886"/>
    </source>
</evidence>